<evidence type="ECO:0000256" key="2">
    <source>
        <dbReference type="PROSITE-ProRule" id="PRU00176"/>
    </source>
</evidence>
<reference evidence="5 6" key="1">
    <citation type="journal article" date="2020" name="Nature">
        <title>Six reference-quality genomes reveal evolution of bat adaptations.</title>
        <authorList>
            <person name="Jebb D."/>
            <person name="Huang Z."/>
            <person name="Pippel M."/>
            <person name="Hughes G.M."/>
            <person name="Lavrichenko K."/>
            <person name="Devanna P."/>
            <person name="Winkler S."/>
            <person name="Jermiin L.S."/>
            <person name="Skirmuntt E.C."/>
            <person name="Katzourakis A."/>
            <person name="Burkitt-Gray L."/>
            <person name="Ray D.A."/>
            <person name="Sullivan K.A.M."/>
            <person name="Roscito J.G."/>
            <person name="Kirilenko B.M."/>
            <person name="Davalos L.M."/>
            <person name="Corthals A.P."/>
            <person name="Power M.L."/>
            <person name="Jones G."/>
            <person name="Ransome R.D."/>
            <person name="Dechmann D.K.N."/>
            <person name="Locatelli A.G."/>
            <person name="Puechmaille S.J."/>
            <person name="Fedrigo O."/>
            <person name="Jarvis E.D."/>
            <person name="Hiller M."/>
            <person name="Vernes S.C."/>
            <person name="Myers E.W."/>
            <person name="Teeling E.C."/>
        </authorList>
    </citation>
    <scope>NUCLEOTIDE SEQUENCE [LARGE SCALE GENOMIC DNA]</scope>
    <source>
        <strain evidence="5">MPipKuh1</strain>
        <tissue evidence="5">Flight muscle</tissue>
    </source>
</reference>
<dbReference type="GO" id="GO:0003723">
    <property type="term" value="F:RNA binding"/>
    <property type="evidence" value="ECO:0007669"/>
    <property type="project" value="UniProtKB-UniRule"/>
</dbReference>
<evidence type="ECO:0000313" key="5">
    <source>
        <dbReference type="EMBL" id="KAF6375170.1"/>
    </source>
</evidence>
<comment type="caution">
    <text evidence="5">The sequence shown here is derived from an EMBL/GenBank/DDBJ whole genome shotgun (WGS) entry which is preliminary data.</text>
</comment>
<gene>
    <name evidence="5" type="ORF">mPipKuh1_014681</name>
</gene>
<evidence type="ECO:0000313" key="6">
    <source>
        <dbReference type="Proteomes" id="UP000558488"/>
    </source>
</evidence>
<accession>A0A7J7ZN62</accession>
<dbReference type="Pfam" id="PF00076">
    <property type="entry name" value="RRM_1"/>
    <property type="match status" value="1"/>
</dbReference>
<feature type="region of interest" description="Disordered" evidence="3">
    <location>
        <begin position="80"/>
        <end position="114"/>
    </location>
</feature>
<dbReference type="PANTHER" id="PTHR14398:SF2">
    <property type="entry name" value="RNA-BINDING PROTEIN 26"/>
    <property type="match status" value="1"/>
</dbReference>
<dbReference type="PANTHER" id="PTHR14398">
    <property type="entry name" value="RNA RECOGNITION RRM/RNP DOMAIN"/>
    <property type="match status" value="1"/>
</dbReference>
<feature type="domain" description="RRM" evidence="4">
    <location>
        <begin position="126"/>
        <end position="195"/>
    </location>
</feature>
<feature type="compositionally biased region" description="Basic residues" evidence="3">
    <location>
        <begin position="84"/>
        <end position="112"/>
    </location>
</feature>
<dbReference type="Gene3D" id="3.30.70.330">
    <property type="match status" value="1"/>
</dbReference>
<dbReference type="InterPro" id="IPR035979">
    <property type="entry name" value="RBD_domain_sf"/>
</dbReference>
<sequence length="220" mass="24516">MKTLEVLTKNITKLKDEVKATSPGRCLPKSIKTKTQMQKELLDTELDLYKKMQAGEEVTELRRKYTELQLEAAKRGILSSGRGRGVHSRGRGAAHGRGRGRGRVRGRGRGRGRGVLGHAVVDHRPRALEISAFTESDREDLLPHFAQYGEIEDCQIDDSSLHAIITFKTRAEAEAAAVHGARFKGQDLKLAWNKPITNISAVEAEEVEPDEEEQREIIIA</sequence>
<organism evidence="5 6">
    <name type="scientific">Pipistrellus kuhlii</name>
    <name type="common">Kuhl's pipistrelle</name>
    <dbReference type="NCBI Taxonomy" id="59472"/>
    <lineage>
        <taxon>Eukaryota</taxon>
        <taxon>Metazoa</taxon>
        <taxon>Chordata</taxon>
        <taxon>Craniata</taxon>
        <taxon>Vertebrata</taxon>
        <taxon>Euteleostomi</taxon>
        <taxon>Mammalia</taxon>
        <taxon>Eutheria</taxon>
        <taxon>Laurasiatheria</taxon>
        <taxon>Chiroptera</taxon>
        <taxon>Yangochiroptera</taxon>
        <taxon>Vespertilionidae</taxon>
        <taxon>Pipistrellus</taxon>
    </lineage>
</organism>
<keyword evidence="6" id="KW-1185">Reference proteome</keyword>
<dbReference type="CDD" id="cd12258">
    <property type="entry name" value="RRM2_RBM26_like"/>
    <property type="match status" value="1"/>
</dbReference>
<dbReference type="SUPFAM" id="SSF54928">
    <property type="entry name" value="RNA-binding domain, RBD"/>
    <property type="match status" value="1"/>
</dbReference>
<dbReference type="FunFam" id="3.30.70.330:FF:000331">
    <property type="entry name" value="RNA binding motif protein 26"/>
    <property type="match status" value="1"/>
</dbReference>
<evidence type="ECO:0000256" key="3">
    <source>
        <dbReference type="SAM" id="MobiDB-lite"/>
    </source>
</evidence>
<evidence type="ECO:0000256" key="1">
    <source>
        <dbReference type="ARBA" id="ARBA00022884"/>
    </source>
</evidence>
<dbReference type="EMBL" id="JACAGB010000003">
    <property type="protein sequence ID" value="KAF6375170.1"/>
    <property type="molecule type" value="Genomic_DNA"/>
</dbReference>
<dbReference type="InterPro" id="IPR000504">
    <property type="entry name" value="RRM_dom"/>
</dbReference>
<dbReference type="AlphaFoldDB" id="A0A7J7ZN62"/>
<evidence type="ECO:0000259" key="4">
    <source>
        <dbReference type="PROSITE" id="PS50102"/>
    </source>
</evidence>
<dbReference type="InterPro" id="IPR039511">
    <property type="entry name" value="RBM26-like_RRM2"/>
</dbReference>
<dbReference type="Proteomes" id="UP000558488">
    <property type="component" value="Unassembled WGS sequence"/>
</dbReference>
<keyword evidence="1 2" id="KW-0694">RNA-binding</keyword>
<dbReference type="PROSITE" id="PS50102">
    <property type="entry name" value="RRM"/>
    <property type="match status" value="1"/>
</dbReference>
<proteinExistence type="predicted"/>
<name>A0A7J7ZN62_PIPKU</name>
<protein>
    <submittedName>
        <fullName evidence="5">RNA binding motif protein 26</fullName>
    </submittedName>
</protein>
<dbReference type="InterPro" id="IPR045137">
    <property type="entry name" value="RBM26/27"/>
</dbReference>
<dbReference type="GO" id="GO:0005634">
    <property type="term" value="C:nucleus"/>
    <property type="evidence" value="ECO:0007669"/>
    <property type="project" value="TreeGrafter"/>
</dbReference>
<dbReference type="InterPro" id="IPR012677">
    <property type="entry name" value="Nucleotide-bd_a/b_plait_sf"/>
</dbReference>